<dbReference type="PANTHER" id="PTHR21166:SF2">
    <property type="entry name" value="CELL DIVISION CONTROL PROTEIN 24 OB DOMAIN-CONTAINING PROTEIN-RELATED"/>
    <property type="match status" value="1"/>
</dbReference>
<evidence type="ECO:0000313" key="6">
    <source>
        <dbReference type="Proteomes" id="UP000268350"/>
    </source>
</evidence>
<dbReference type="InterPro" id="IPR052469">
    <property type="entry name" value="MEIOB"/>
</dbReference>
<dbReference type="Proteomes" id="UP000268350">
    <property type="component" value="Unassembled WGS sequence"/>
</dbReference>
<proteinExistence type="inferred from homology"/>
<evidence type="ECO:0000256" key="3">
    <source>
        <dbReference type="ARBA" id="ARBA00038329"/>
    </source>
</evidence>
<accession>A0A3B0L0N3</accession>
<dbReference type="InterPro" id="IPR056880">
    <property type="entry name" value="OB_MEIOB_N"/>
</dbReference>
<dbReference type="GO" id="GO:0008310">
    <property type="term" value="F:single-stranded DNA 3'-5' DNA exonuclease activity"/>
    <property type="evidence" value="ECO:0007669"/>
    <property type="project" value="TreeGrafter"/>
</dbReference>
<dbReference type="InterPro" id="IPR012340">
    <property type="entry name" value="NA-bd_OB-fold"/>
</dbReference>
<dbReference type="Pfam" id="PF24903">
    <property type="entry name" value="OB_MEIOB_N"/>
    <property type="match status" value="1"/>
</dbReference>
<gene>
    <name evidence="5" type="ORF">DGUA_6G020629</name>
</gene>
<dbReference type="AlphaFoldDB" id="A0A3B0L0N3"/>
<evidence type="ECO:0000259" key="4">
    <source>
        <dbReference type="Pfam" id="PF24903"/>
    </source>
</evidence>
<dbReference type="OrthoDB" id="9937820at2759"/>
<sequence length="486" mass="54971">MSKSQKTRYFRLAEMQPTMTNFSAAVLIISKSSPNLFLDKLSASERGVFTLTVRDSISHITNCKCWGQKSFVDKYNAMLHIGDIVDIVGAKVMSLSIPREPRYQPQATLSCTLTVNEGYGHIVRHDNDDLPTIETLQQLIHKPHKPLGSTLNLVEACLGIRLHERNLNAYVDLLVVVAAVRPVRELKRKLSQSYAKDNGPLQCLELIVMDASCPDGILLSLWHAEWIRRAKHWQPRKTVLHLIDVRISYSDYYRCPVLNHANCTLLYEDPQAAGGDCDALLSFATSVLPMSFDQSDQTDLANLPRACQIQTKMTTKQIYSRVEGELSNAETDRFTAVLYCMVSKFDIDGYSMNTSKKCTTCQHLFLRNQSDCIREECQLSFSLESNGPRHSSFININIQLSDQTGTLVEGRLSGHVAERVLGIKANDFQRLSEGAKIELKWRFLLKYFEVKLLIKKQSAMRKNIGVLVVDMQAIPLNKMIDTFSVF</sequence>
<dbReference type="PANTHER" id="PTHR21166">
    <property type="entry name" value="CELL DIVISION CONTROL PROTEIN 24 OB DOMAIN-CONTAINING PROTEIN-RELATED"/>
    <property type="match status" value="1"/>
</dbReference>
<keyword evidence="2" id="KW-0469">Meiosis</keyword>
<keyword evidence="1" id="KW-0238">DNA-binding</keyword>
<name>A0A3B0L0N3_DROGU</name>
<comment type="similarity">
    <text evidence="3">Belongs to the MEIOB family.</text>
</comment>
<dbReference type="GO" id="GO:0000712">
    <property type="term" value="P:resolution of meiotic recombination intermediates"/>
    <property type="evidence" value="ECO:0007669"/>
    <property type="project" value="TreeGrafter"/>
</dbReference>
<keyword evidence="6" id="KW-1185">Reference proteome</keyword>
<reference evidence="6" key="1">
    <citation type="submission" date="2018-01" db="EMBL/GenBank/DDBJ databases">
        <authorList>
            <person name="Alioto T."/>
            <person name="Alioto T."/>
        </authorList>
    </citation>
    <scope>NUCLEOTIDE SEQUENCE [LARGE SCALE GENOMIC DNA]</scope>
</reference>
<evidence type="ECO:0000313" key="5">
    <source>
        <dbReference type="EMBL" id="SPP89958.1"/>
    </source>
</evidence>
<protein>
    <submittedName>
        <fullName evidence="5">Blast:Protein hold'em</fullName>
    </submittedName>
</protein>
<dbReference type="EMBL" id="OUUW01000042">
    <property type="protein sequence ID" value="SPP89958.1"/>
    <property type="molecule type" value="Genomic_DNA"/>
</dbReference>
<feature type="domain" description="MEIOB-like N-terminal" evidence="4">
    <location>
        <begin position="7"/>
        <end position="145"/>
    </location>
</feature>
<organism evidence="5 6">
    <name type="scientific">Drosophila guanche</name>
    <name type="common">Fruit fly</name>
    <dbReference type="NCBI Taxonomy" id="7266"/>
    <lineage>
        <taxon>Eukaryota</taxon>
        <taxon>Metazoa</taxon>
        <taxon>Ecdysozoa</taxon>
        <taxon>Arthropoda</taxon>
        <taxon>Hexapoda</taxon>
        <taxon>Insecta</taxon>
        <taxon>Pterygota</taxon>
        <taxon>Neoptera</taxon>
        <taxon>Endopterygota</taxon>
        <taxon>Diptera</taxon>
        <taxon>Brachycera</taxon>
        <taxon>Muscomorpha</taxon>
        <taxon>Ephydroidea</taxon>
        <taxon>Drosophilidae</taxon>
        <taxon>Drosophila</taxon>
        <taxon>Sophophora</taxon>
    </lineage>
</organism>
<dbReference type="Gene3D" id="2.40.50.140">
    <property type="entry name" value="Nucleic acid-binding proteins"/>
    <property type="match status" value="1"/>
</dbReference>
<dbReference type="OMA" id="IYLKFVV"/>
<dbReference type="GO" id="GO:0003697">
    <property type="term" value="F:single-stranded DNA binding"/>
    <property type="evidence" value="ECO:0007669"/>
    <property type="project" value="TreeGrafter"/>
</dbReference>
<dbReference type="STRING" id="7266.A0A3B0L0N3"/>
<evidence type="ECO:0000256" key="1">
    <source>
        <dbReference type="ARBA" id="ARBA00023125"/>
    </source>
</evidence>
<evidence type="ECO:0000256" key="2">
    <source>
        <dbReference type="ARBA" id="ARBA00023254"/>
    </source>
</evidence>